<evidence type="ECO:0000313" key="2">
    <source>
        <dbReference type="Proteomes" id="UP001143856"/>
    </source>
</evidence>
<evidence type="ECO:0000313" key="1">
    <source>
        <dbReference type="EMBL" id="KAJ2983387.1"/>
    </source>
</evidence>
<keyword evidence="2" id="KW-1185">Reference proteome</keyword>
<accession>A0ACC1NWV2</accession>
<dbReference type="Proteomes" id="UP001143856">
    <property type="component" value="Unassembled WGS sequence"/>
</dbReference>
<name>A0ACC1NWV2_9PEZI</name>
<comment type="caution">
    <text evidence="1">The sequence shown here is derived from an EMBL/GenBank/DDBJ whole genome shotgun (WGS) entry which is preliminary data.</text>
</comment>
<gene>
    <name evidence="1" type="ORF">NUW58_g6258</name>
</gene>
<organism evidence="1 2">
    <name type="scientific">Xylaria curta</name>
    <dbReference type="NCBI Taxonomy" id="42375"/>
    <lineage>
        <taxon>Eukaryota</taxon>
        <taxon>Fungi</taxon>
        <taxon>Dikarya</taxon>
        <taxon>Ascomycota</taxon>
        <taxon>Pezizomycotina</taxon>
        <taxon>Sordariomycetes</taxon>
        <taxon>Xylariomycetidae</taxon>
        <taxon>Xylariales</taxon>
        <taxon>Xylariaceae</taxon>
        <taxon>Xylaria</taxon>
    </lineage>
</organism>
<reference evidence="1" key="1">
    <citation type="submission" date="2022-10" db="EMBL/GenBank/DDBJ databases">
        <title>Genome Sequence of Xylaria curta.</title>
        <authorList>
            <person name="Buettner E."/>
        </authorList>
    </citation>
    <scope>NUCLEOTIDE SEQUENCE</scope>
    <source>
        <strain evidence="1">Babe10</strain>
    </source>
</reference>
<proteinExistence type="predicted"/>
<sequence length="351" mass="38113">MRHPHDGPKKHRLYVALYNLGPVCHWALVVRNSEETFLLDATAGDGELLYRIRNWKNDLSKKTIAVLCDVMDLQNDHGVKILLDIAESAPIPDKEDQNFCQTWAESVLKKAGKNSPGLRAPIDQIRETVLHEASRCSGRKTAVSPKESSLSVAFVSSTSRGPLSPGPNPRIPEGCPSGDMLVGGDMPLSDGLERASARVQNTVNGLEADDELASYPEGGLEAWLVVLGAWCAMIPSMGLLNTLAILHAWVSDHELAGLPESTVGWIFSTYAFFLYFTGAQTGPIFDAYPVRLLVIPGSIGMVVSVFLFSVSKGILATPLLEFIAGSNVFLEFYQYLLSFGVLGGDVPLQLE</sequence>
<dbReference type="EMBL" id="JAPDGR010001378">
    <property type="protein sequence ID" value="KAJ2983387.1"/>
    <property type="molecule type" value="Genomic_DNA"/>
</dbReference>
<protein>
    <submittedName>
        <fullName evidence="1">Uncharacterized protein</fullName>
    </submittedName>
</protein>